<gene>
    <name evidence="2" type="ORF">FLB_08010</name>
</gene>
<proteinExistence type="predicted"/>
<organism evidence="2 3">
    <name type="scientific">Flavobacterium succinicans</name>
    <dbReference type="NCBI Taxonomy" id="29536"/>
    <lineage>
        <taxon>Bacteria</taxon>
        <taxon>Pseudomonadati</taxon>
        <taxon>Bacteroidota</taxon>
        <taxon>Flavobacteriia</taxon>
        <taxon>Flavobacteriales</taxon>
        <taxon>Flavobacteriaceae</taxon>
        <taxon>Flavobacterium</taxon>
    </lineage>
</organism>
<dbReference type="AlphaFoldDB" id="A0A199XT74"/>
<comment type="caution">
    <text evidence="2">The sequence shown here is derived from an EMBL/GenBank/DDBJ whole genome shotgun (WGS) entry which is preliminary data.</text>
</comment>
<keyword evidence="3" id="KW-1185">Reference proteome</keyword>
<dbReference type="PATRIC" id="fig|29536.5.peg.828"/>
<keyword evidence="1" id="KW-1133">Transmembrane helix</keyword>
<dbReference type="RefSeq" id="WP_197488936.1">
    <property type="nucleotide sequence ID" value="NZ_JMTM01000017.1"/>
</dbReference>
<dbReference type="Proteomes" id="UP000093807">
    <property type="component" value="Unassembled WGS sequence"/>
</dbReference>
<keyword evidence="1" id="KW-0472">Membrane</keyword>
<feature type="transmembrane region" description="Helical" evidence="1">
    <location>
        <begin position="57"/>
        <end position="74"/>
    </location>
</feature>
<keyword evidence="1" id="KW-0812">Transmembrane</keyword>
<evidence type="ECO:0000256" key="1">
    <source>
        <dbReference type="SAM" id="Phobius"/>
    </source>
</evidence>
<dbReference type="EMBL" id="JMTM01000017">
    <property type="protein sequence ID" value="OAZ04953.1"/>
    <property type="molecule type" value="Genomic_DNA"/>
</dbReference>
<evidence type="ECO:0000313" key="2">
    <source>
        <dbReference type="EMBL" id="OAZ04953.1"/>
    </source>
</evidence>
<sequence>MISIQNTTIDDLGFVYHLFEEAIHYQKKEGFPVWDGYDKNVLKADIKENLQYKIVEIIQLYAFLVFAFMILLFGEKKRKRTRFICIELWLIQNVKDRNNLVKCFLGQ</sequence>
<name>A0A199XT74_9FLAO</name>
<evidence type="ECO:0000313" key="3">
    <source>
        <dbReference type="Proteomes" id="UP000093807"/>
    </source>
</evidence>
<accession>A0A199XT74</accession>
<protein>
    <submittedName>
        <fullName evidence="2">Uncharacterized protein</fullName>
    </submittedName>
</protein>
<reference evidence="2 3" key="1">
    <citation type="submission" date="2016-06" db="EMBL/GenBank/DDBJ databases">
        <title>Draft genome sequence of Flavobacterium succinicans strain DD5b.</title>
        <authorList>
            <person name="Poehlein A."/>
            <person name="Daniel R."/>
            <person name="Simeonova D.D."/>
        </authorList>
    </citation>
    <scope>NUCLEOTIDE SEQUENCE [LARGE SCALE GENOMIC DNA]</scope>
    <source>
        <strain evidence="2 3">DD5b</strain>
    </source>
</reference>